<protein>
    <submittedName>
        <fullName evidence="1">Uncharacterized protein</fullName>
    </submittedName>
</protein>
<reference evidence="1" key="1">
    <citation type="submission" date="2021-10" db="EMBL/GenBank/DDBJ databases">
        <title>Melipona bicolor Genome sequencing and assembly.</title>
        <authorList>
            <person name="Araujo N.S."/>
            <person name="Arias M.C."/>
        </authorList>
    </citation>
    <scope>NUCLEOTIDE SEQUENCE</scope>
    <source>
        <strain evidence="1">USP_2M_L1-L4_2017</strain>
        <tissue evidence="1">Whole body</tissue>
    </source>
</reference>
<dbReference type="Proteomes" id="UP001177670">
    <property type="component" value="Unassembled WGS sequence"/>
</dbReference>
<accession>A0AA40FXV1</accession>
<proteinExistence type="predicted"/>
<comment type="caution">
    <text evidence="1">The sequence shown here is derived from an EMBL/GenBank/DDBJ whole genome shotgun (WGS) entry which is preliminary data.</text>
</comment>
<gene>
    <name evidence="1" type="ORF">K0M31_003938</name>
</gene>
<sequence length="172" mass="19644">MNIVPYLDTLNCNFIVMAVMKCREKNSTRNLTKKKTPPKYMADLCDGTSTIVDSRQKACNTYKEKSDRVARLVNLGCRRGQVALSRIPAYRCTQYQRDTHAHIDRLYNIHTYTGRLGLCAIKAKGCFSRVAPRFPRQRHVTPPTTLRLSCPMCLLDDFIPITAYPHTIAYSP</sequence>
<name>A0AA40FXV1_9HYME</name>
<evidence type="ECO:0000313" key="1">
    <source>
        <dbReference type="EMBL" id="KAK1127398.1"/>
    </source>
</evidence>
<dbReference type="EMBL" id="JAHYIQ010000012">
    <property type="protein sequence ID" value="KAK1127398.1"/>
    <property type="molecule type" value="Genomic_DNA"/>
</dbReference>
<dbReference type="AlphaFoldDB" id="A0AA40FXV1"/>
<evidence type="ECO:0000313" key="2">
    <source>
        <dbReference type="Proteomes" id="UP001177670"/>
    </source>
</evidence>
<keyword evidence="2" id="KW-1185">Reference proteome</keyword>
<organism evidence="1 2">
    <name type="scientific">Melipona bicolor</name>
    <dbReference type="NCBI Taxonomy" id="60889"/>
    <lineage>
        <taxon>Eukaryota</taxon>
        <taxon>Metazoa</taxon>
        <taxon>Ecdysozoa</taxon>
        <taxon>Arthropoda</taxon>
        <taxon>Hexapoda</taxon>
        <taxon>Insecta</taxon>
        <taxon>Pterygota</taxon>
        <taxon>Neoptera</taxon>
        <taxon>Endopterygota</taxon>
        <taxon>Hymenoptera</taxon>
        <taxon>Apocrita</taxon>
        <taxon>Aculeata</taxon>
        <taxon>Apoidea</taxon>
        <taxon>Anthophila</taxon>
        <taxon>Apidae</taxon>
        <taxon>Melipona</taxon>
    </lineage>
</organism>